<keyword evidence="6" id="KW-1185">Reference proteome</keyword>
<dbReference type="InterPro" id="IPR012334">
    <property type="entry name" value="Pectin_lyas_fold"/>
</dbReference>
<reference evidence="4 5" key="1">
    <citation type="submission" date="2020-08" db="EMBL/GenBank/DDBJ databases">
        <title>Sequencing the genomes of 1000 actinobacteria strains.</title>
        <authorList>
            <person name="Klenk H.-P."/>
        </authorList>
    </citation>
    <scope>NUCLEOTIDE SEQUENCE [LARGE SCALE GENOMIC DNA]</scope>
    <source>
        <strain evidence="4 5">DSM 43150</strain>
    </source>
</reference>
<dbReference type="AlphaFoldDB" id="A0A7W7HMB4"/>
<dbReference type="GO" id="GO:0030246">
    <property type="term" value="F:carbohydrate binding"/>
    <property type="evidence" value="ECO:0007669"/>
    <property type="project" value="InterPro"/>
</dbReference>
<dbReference type="RefSeq" id="WP_203832680.1">
    <property type="nucleotide sequence ID" value="NZ_BOMP01000099.1"/>
</dbReference>
<protein>
    <recommendedName>
        <fullName evidence="2">CBM6 domain-containing protein</fullName>
    </recommendedName>
</protein>
<dbReference type="Proteomes" id="UP000631312">
    <property type="component" value="Unassembled WGS sequence"/>
</dbReference>
<evidence type="ECO:0000313" key="5">
    <source>
        <dbReference type="Proteomes" id="UP000590511"/>
    </source>
</evidence>
<name>A0A7W7HMB4_9ACTN</name>
<proteinExistence type="predicted"/>
<dbReference type="InterPro" id="IPR055149">
    <property type="entry name" value="Agl_cat_D2"/>
</dbReference>
<dbReference type="CDD" id="cd04083">
    <property type="entry name" value="CBM35_Lmo2446-like"/>
    <property type="match status" value="3"/>
</dbReference>
<dbReference type="InterPro" id="IPR008979">
    <property type="entry name" value="Galactose-bd-like_sf"/>
</dbReference>
<dbReference type="InterPro" id="IPR051816">
    <property type="entry name" value="Glycosyl_Hydrolase_31"/>
</dbReference>
<sequence length="956" mass="97623">MRKRPIAAAVAALTMTAAVITAVSGGPASAATIVYQAENGTLTGGAVKAADHSGYTGTGFVGGYTDGNRGNARTALAVTAATTGQHNLTLRYANGTGSVKTLSLYVNGARTQQVPLPATANWDSWTTTGTTAALTAGANTVAYAFDSADSGNVNLDELAVSPVTAAPAGQLEAENATLTGGARVETDHPGYTGTGFAGGFTDAAKGNAAATFAVNSGSTGTAPLTLRYANGTGTVKTLSLYVNGARTQQLSLAATANWDTWATQTATAVLSPGTNTVAIRFDAADSGNVNLDHLIVGTTTTTPPPAGDGVIAEAETAFHSSGPSVSTAIGGYSGSGHLTGFTATGARVVFTANLPAAGTRTTTLRYSNASGSARTLSVHVNGVKSGQVSLPAATGWTTVATGLALRAGLNTISYQRDAADNGDVAIDRITVAGAEALAERGATLPWTSFEAESATTNGTVLAADRTYRTIASESSGRRAVQLTGTGQYVQFTLTKPADALTVRYSIPDNAAGTGIDASLSLYANGTHLRDLGLTSRYSWVYGDYPFGNNPANGNAHRFYDESRTLIGDWPAGTVLKLQKDAGDSASSYTIDVVDLEQAVAGTMPAGFVSFAGGDLNSAISSAKAAGTGLWIPAGTYPISSRINVQGVTIRGAGPWHTTLKGVDGKGGFFATGSDVRISDLAITGDATYRDDSGDDAAFEGNFGTGSLLQNVLVHHSKVGLWADNGTDGLYVVGARIRDTYADGVNLHGDVRNTRIDQSSIRNTGDDALAMWSDGSAVTNSAFTFNTVQLPMLANTAAIYGGNGNRITDNLLSDTVTASAGITVSTRFNPVPLSGTTVVARNTLTRTGGFEPNWGSRLGALWIYADTADITAPLQVSDTVIRDSTYQGVLLSWGRTISGVTFDRVTIENTGTYGIAVDNVSGNATFSNTSVTGAASGGLSNTSSTFTVIRGAGNTGF</sequence>
<dbReference type="Gene3D" id="2.60.120.260">
    <property type="entry name" value="Galactose-binding domain-like"/>
    <property type="match status" value="4"/>
</dbReference>
<dbReference type="SUPFAM" id="SSF49785">
    <property type="entry name" value="Galactose-binding domain-like"/>
    <property type="match status" value="3"/>
</dbReference>
<dbReference type="Pfam" id="PF22816">
    <property type="entry name" value="CatAgl_D2"/>
    <property type="match status" value="1"/>
</dbReference>
<comment type="caution">
    <text evidence="4">The sequence shown here is derived from an EMBL/GenBank/DDBJ whole genome shotgun (WGS) entry which is preliminary data.</text>
</comment>
<feature type="domain" description="CBM6" evidence="2">
    <location>
        <begin position="33"/>
        <end position="161"/>
    </location>
</feature>
<evidence type="ECO:0000313" key="4">
    <source>
        <dbReference type="EMBL" id="MBB4753188.1"/>
    </source>
</evidence>
<dbReference type="InterPro" id="IPR011050">
    <property type="entry name" value="Pectin_lyase_fold/virulence"/>
</dbReference>
<dbReference type="EMBL" id="JACHNC010000001">
    <property type="protein sequence ID" value="MBB4753188.1"/>
    <property type="molecule type" value="Genomic_DNA"/>
</dbReference>
<dbReference type="SUPFAM" id="SSF51126">
    <property type="entry name" value="Pectin lyase-like"/>
    <property type="match status" value="1"/>
</dbReference>
<keyword evidence="1" id="KW-0732">Signal</keyword>
<dbReference type="CDD" id="cd14490">
    <property type="entry name" value="CBM6-CBM35-CBM36_like_1"/>
    <property type="match status" value="1"/>
</dbReference>
<reference evidence="3 6" key="2">
    <citation type="submission" date="2021-01" db="EMBL/GenBank/DDBJ databases">
        <title>Whole genome shotgun sequence of Actinoplanes lobatus NBRC 12513.</title>
        <authorList>
            <person name="Komaki H."/>
            <person name="Tamura T."/>
        </authorList>
    </citation>
    <scope>NUCLEOTIDE SEQUENCE [LARGE SCALE GENOMIC DNA]</scope>
    <source>
        <strain evidence="3 6">NBRC 12513</strain>
    </source>
</reference>
<dbReference type="PROSITE" id="PS51175">
    <property type="entry name" value="CBM6"/>
    <property type="match status" value="3"/>
</dbReference>
<dbReference type="PANTHER" id="PTHR43863">
    <property type="entry name" value="HYDROLASE, PUTATIVE (AFU_ORTHOLOGUE AFUA_1G03140)-RELATED"/>
    <property type="match status" value="1"/>
</dbReference>
<dbReference type="InterPro" id="IPR005084">
    <property type="entry name" value="CBM6"/>
</dbReference>
<dbReference type="SMART" id="SM00710">
    <property type="entry name" value="PbH1"/>
    <property type="match status" value="9"/>
</dbReference>
<dbReference type="Pfam" id="PF22815">
    <property type="entry name" value="CatAgl_D1"/>
    <property type="match status" value="1"/>
</dbReference>
<feature type="domain" description="CBM6" evidence="2">
    <location>
        <begin position="169"/>
        <end position="297"/>
    </location>
</feature>
<dbReference type="Proteomes" id="UP000590511">
    <property type="component" value="Unassembled WGS sequence"/>
</dbReference>
<feature type="domain" description="CBM6" evidence="2">
    <location>
        <begin position="310"/>
        <end position="432"/>
    </location>
</feature>
<organism evidence="4 5">
    <name type="scientific">Actinoplanes lobatus</name>
    <dbReference type="NCBI Taxonomy" id="113568"/>
    <lineage>
        <taxon>Bacteria</taxon>
        <taxon>Bacillati</taxon>
        <taxon>Actinomycetota</taxon>
        <taxon>Actinomycetes</taxon>
        <taxon>Micromonosporales</taxon>
        <taxon>Micromonosporaceae</taxon>
        <taxon>Actinoplanes</taxon>
    </lineage>
</organism>
<dbReference type="EMBL" id="BOMP01000099">
    <property type="protein sequence ID" value="GIE42951.1"/>
    <property type="molecule type" value="Genomic_DNA"/>
</dbReference>
<gene>
    <name evidence="3" type="ORF">Alo02nite_58490</name>
    <name evidence="4" type="ORF">BJ964_007349</name>
</gene>
<feature type="signal peptide" evidence="1">
    <location>
        <begin position="1"/>
        <end position="30"/>
    </location>
</feature>
<evidence type="ECO:0000256" key="1">
    <source>
        <dbReference type="SAM" id="SignalP"/>
    </source>
</evidence>
<evidence type="ECO:0000259" key="2">
    <source>
        <dbReference type="PROSITE" id="PS51175"/>
    </source>
</evidence>
<evidence type="ECO:0000313" key="3">
    <source>
        <dbReference type="EMBL" id="GIE42951.1"/>
    </source>
</evidence>
<accession>A0A7W7HMB4</accession>
<dbReference type="PANTHER" id="PTHR43863:SF2">
    <property type="entry name" value="MALTASE-GLUCOAMYLASE"/>
    <property type="match status" value="1"/>
</dbReference>
<feature type="chain" id="PRO_5030827594" description="CBM6 domain-containing protein" evidence="1">
    <location>
        <begin position="31"/>
        <end position="956"/>
    </location>
</feature>
<dbReference type="InterPro" id="IPR033801">
    <property type="entry name" value="CBM6-CBM35-CBM36-like_1"/>
</dbReference>
<evidence type="ECO:0000313" key="6">
    <source>
        <dbReference type="Proteomes" id="UP000631312"/>
    </source>
</evidence>
<dbReference type="InterPro" id="IPR006626">
    <property type="entry name" value="PbH1"/>
</dbReference>
<dbReference type="Gene3D" id="2.160.20.10">
    <property type="entry name" value="Single-stranded right-handed beta-helix, Pectin lyase-like"/>
    <property type="match status" value="1"/>
</dbReference>
<dbReference type="Pfam" id="PF16990">
    <property type="entry name" value="CBM_35"/>
    <property type="match status" value="3"/>
</dbReference>